<evidence type="ECO:0000313" key="2">
    <source>
        <dbReference type="Proteomes" id="UP000199341"/>
    </source>
</evidence>
<reference evidence="1 2" key="1">
    <citation type="submission" date="2016-10" db="EMBL/GenBank/DDBJ databases">
        <authorList>
            <person name="de Groot N.N."/>
        </authorList>
    </citation>
    <scope>NUCLEOTIDE SEQUENCE [LARGE SCALE GENOMIC DNA]</scope>
    <source>
        <strain evidence="1 2">CGMCC 4.2022</strain>
    </source>
</reference>
<dbReference type="Proteomes" id="UP000199341">
    <property type="component" value="Unassembled WGS sequence"/>
</dbReference>
<gene>
    <name evidence="1" type="ORF">SAMN05216259_110211</name>
</gene>
<sequence>MAAPTGPRAAAVRLDARGLAATTGTLAALARVLLAARRTGRPVRLCRASGQLAALLRLAGLAGEFEWQAEEGEEPFGVQE</sequence>
<keyword evidence="2" id="KW-1185">Reference proteome</keyword>
<organism evidence="1 2">
    <name type="scientific">Actinacidiphila guanduensis</name>
    <dbReference type="NCBI Taxonomy" id="310781"/>
    <lineage>
        <taxon>Bacteria</taxon>
        <taxon>Bacillati</taxon>
        <taxon>Actinomycetota</taxon>
        <taxon>Actinomycetes</taxon>
        <taxon>Kitasatosporales</taxon>
        <taxon>Streptomycetaceae</taxon>
        <taxon>Actinacidiphila</taxon>
    </lineage>
</organism>
<dbReference type="InterPro" id="IPR036513">
    <property type="entry name" value="STAS_dom_sf"/>
</dbReference>
<dbReference type="EMBL" id="FNIE01000010">
    <property type="protein sequence ID" value="SDO54011.1"/>
    <property type="molecule type" value="Genomic_DNA"/>
</dbReference>
<proteinExistence type="predicted"/>
<name>A0A1H0KE44_9ACTN</name>
<evidence type="ECO:0008006" key="3">
    <source>
        <dbReference type="Google" id="ProtNLM"/>
    </source>
</evidence>
<dbReference type="AlphaFoldDB" id="A0A1H0KE44"/>
<dbReference type="Gene3D" id="3.30.750.24">
    <property type="entry name" value="STAS domain"/>
    <property type="match status" value="1"/>
</dbReference>
<protein>
    <recommendedName>
        <fullName evidence="3">STAS domain-containing protein</fullName>
    </recommendedName>
</protein>
<accession>A0A1H0KE44</accession>
<evidence type="ECO:0000313" key="1">
    <source>
        <dbReference type="EMBL" id="SDO54011.1"/>
    </source>
</evidence>